<dbReference type="Pfam" id="PF00141">
    <property type="entry name" value="peroxidase"/>
    <property type="match status" value="2"/>
</dbReference>
<feature type="binding site" evidence="19">
    <location>
        <position position="404"/>
    </location>
    <ligand>
        <name>Ca(2+)</name>
        <dbReference type="ChEBI" id="CHEBI:29108"/>
        <label>1</label>
    </ligand>
</feature>
<evidence type="ECO:0000256" key="8">
    <source>
        <dbReference type="ARBA" id="ARBA00022617"/>
    </source>
</evidence>
<dbReference type="InterPro" id="IPR000823">
    <property type="entry name" value="Peroxidase_pln"/>
</dbReference>
<keyword evidence="12" id="KW-0560">Oxidoreductase</keyword>
<evidence type="ECO:0000256" key="6">
    <source>
        <dbReference type="ARBA" id="ARBA00022525"/>
    </source>
</evidence>
<feature type="chain" id="PRO_5008508086" description="peroxidase" evidence="22">
    <location>
        <begin position="25"/>
        <end position="658"/>
    </location>
</feature>
<dbReference type="Proteomes" id="UP000092600">
    <property type="component" value="Unassembled WGS sequence"/>
</dbReference>
<evidence type="ECO:0000256" key="12">
    <source>
        <dbReference type="ARBA" id="ARBA00023002"/>
    </source>
</evidence>
<feature type="binding site" evidence="19">
    <location>
        <position position="413"/>
    </location>
    <ligand>
        <name>Ca(2+)</name>
        <dbReference type="ChEBI" id="CHEBI:29108"/>
        <label>1</label>
    </ligand>
</feature>
<proteinExistence type="inferred from homology"/>
<evidence type="ECO:0000256" key="9">
    <source>
        <dbReference type="ARBA" id="ARBA00022723"/>
    </source>
</evidence>
<feature type="active site" description="Proton acceptor" evidence="17">
    <location>
        <position position="403"/>
    </location>
</feature>
<feature type="disulfide bond" evidence="21">
    <location>
        <begin position="454"/>
        <end position="654"/>
    </location>
</feature>
<dbReference type="GO" id="GO:0046872">
    <property type="term" value="F:metal ion binding"/>
    <property type="evidence" value="ECO:0007669"/>
    <property type="project" value="UniProtKB-KW"/>
</dbReference>
<dbReference type="InterPro" id="IPR033905">
    <property type="entry name" value="Secretory_peroxidase"/>
</dbReference>
<sequence>MEHLMRAATVVALLVLSLGTACHGALQYGFYNGKCGYKDVEAIIQGVVSARFARDPTIVAALLRLQFHDCFVLGCDASILLDGPSSEKTAFPNLSVRGYDLIDEIKAAVEAACPGVVSCADIIIAAARDAVALAGGMPYRVPMGRRDGTVGLASNVVLPSPFMSVQQALQIYQQKGFNVFDMVLQLGAHTVGVTHCSFVDGRLYDFSGSGKPDPSMNTALLNDLKQICPPQSSTDNIVDLDQNPTSVNRVDNSYYRQLMQNRGVLPIDQALASDPSTRWIVQLLASTNLFPPLFNNALVKLGSNQVLTGTQGQIRTNCRALQTTLHHSCRRREKAKMVSRGAAATVALLALNLAVSCHASLQYGFYKGKCKNQDVETIIRNIVTASWFGDQKIVAGLLRLQFHDCFVRGCDASLLLDGPTSEKTAFPNLTVFGYDLIDQIKAALESACPGVVSCADIIIAATRDAVVLAGGQKYEVQLGRRDGTVSQASLVNLPAPEISVPAAIQLYAQRGFGTRDMVLLLGAHTVGVTHCSIVNSRLYNWNGSGKPDPNMDPFYVMVLQNVACPIGQTFDNFVFLDDPSSVLKVDNSYYNQLLRKRGILPIDQALALDPTTKPIVQQLAGNNGLFLTQFGQALVKMGAFQVLTGTQGQIRQNCRRVN</sequence>
<evidence type="ECO:0000256" key="7">
    <source>
        <dbReference type="ARBA" id="ARBA00022559"/>
    </source>
</evidence>
<evidence type="ECO:0000256" key="19">
    <source>
        <dbReference type="PIRSR" id="PIRSR600823-3"/>
    </source>
</evidence>
<feature type="disulfide bond" evidence="21">
    <location>
        <begin position="370"/>
        <end position="448"/>
    </location>
</feature>
<feature type="domain" description="Plant heme peroxidase family profile" evidence="23">
    <location>
        <begin position="25"/>
        <end position="322"/>
    </location>
</feature>
<dbReference type="EC" id="1.11.1.7" evidence="5"/>
<comment type="cofactor">
    <cofactor evidence="19">
        <name>heme b</name>
        <dbReference type="ChEBI" id="CHEBI:60344"/>
    </cofactor>
    <text evidence="19">Binds 1 heme b (iron(II)-protoporphyrin IX) group per subunit.</text>
</comment>
<dbReference type="PROSITE" id="PS00435">
    <property type="entry name" value="PEROXIDASE_1"/>
    <property type="match status" value="1"/>
</dbReference>
<dbReference type="STRING" id="4615.A0A199UPX2"/>
<keyword evidence="15" id="KW-0325">Glycoprotein</keyword>
<evidence type="ECO:0000259" key="23">
    <source>
        <dbReference type="PROSITE" id="PS50873"/>
    </source>
</evidence>
<dbReference type="PROSITE" id="PS50873">
    <property type="entry name" value="PEROXIDASE_4"/>
    <property type="match status" value="2"/>
</dbReference>
<feature type="binding site" evidence="19">
    <location>
        <position position="411"/>
    </location>
    <ligand>
        <name>Ca(2+)</name>
        <dbReference type="ChEBI" id="CHEBI:29108"/>
        <label>1</label>
    </ligand>
</feature>
<evidence type="ECO:0000256" key="4">
    <source>
        <dbReference type="ARBA" id="ARBA00006873"/>
    </source>
</evidence>
<accession>A0A199UPX2</accession>
<dbReference type="PRINTS" id="PR00461">
    <property type="entry name" value="PLPEROXIDASE"/>
</dbReference>
<evidence type="ECO:0000256" key="10">
    <source>
        <dbReference type="ARBA" id="ARBA00022729"/>
    </source>
</evidence>
<feature type="binding site" evidence="19">
    <location>
        <position position="525"/>
    </location>
    <ligand>
        <name>Ca(2+)</name>
        <dbReference type="ChEBI" id="CHEBI:29108"/>
        <label>2</label>
    </ligand>
</feature>
<gene>
    <name evidence="24" type="ORF">ACMD2_11738</name>
</gene>
<comment type="catalytic activity">
    <reaction evidence="1">
        <text>2 a phenolic donor + H2O2 = 2 a phenolic radical donor + 2 H2O</text>
        <dbReference type="Rhea" id="RHEA:56136"/>
        <dbReference type="ChEBI" id="CHEBI:15377"/>
        <dbReference type="ChEBI" id="CHEBI:16240"/>
        <dbReference type="ChEBI" id="CHEBI:139520"/>
        <dbReference type="ChEBI" id="CHEBI:139521"/>
        <dbReference type="EC" id="1.11.1.7"/>
    </reaction>
</comment>
<evidence type="ECO:0000256" key="21">
    <source>
        <dbReference type="PIRSR" id="PIRSR600823-5"/>
    </source>
</evidence>
<dbReference type="PROSITE" id="PS51257">
    <property type="entry name" value="PROKAR_LIPOPROTEIN"/>
    <property type="match status" value="1"/>
</dbReference>
<name>A0A199UPX2_ANACO</name>
<keyword evidence="16" id="KW-0376">Hydrogen peroxide</keyword>
<feature type="binding site" evidence="19">
    <location>
        <position position="407"/>
    </location>
    <ligand>
        <name>Ca(2+)</name>
        <dbReference type="ChEBI" id="CHEBI:29108"/>
        <label>1</label>
    </ligand>
</feature>
<evidence type="ECO:0000256" key="11">
    <source>
        <dbReference type="ARBA" id="ARBA00022837"/>
    </source>
</evidence>
<comment type="function">
    <text evidence="2">Removal of H(2)O(2), oxidation of toxic reductants, biosynthesis and degradation of lignin, suberization, auxin catabolism, response to environmental stresses such as wounding, pathogen attack and oxidative stress. These functions might be dependent on each isozyme/isoform in each plant tissue.</text>
</comment>
<keyword evidence="9 19" id="KW-0479">Metal-binding</keyword>
<reference evidence="24 25" key="1">
    <citation type="journal article" date="2016" name="DNA Res.">
        <title>The draft genome of MD-2 pineapple using hybrid error correction of long reads.</title>
        <authorList>
            <person name="Redwan R.M."/>
            <person name="Saidin A."/>
            <person name="Kumar S.V."/>
        </authorList>
    </citation>
    <scope>NUCLEOTIDE SEQUENCE [LARGE SCALE GENOMIC DNA]</scope>
    <source>
        <strain evidence="25">cv. MD2</strain>
        <tissue evidence="24">Leaf</tissue>
    </source>
</reference>
<dbReference type="GO" id="GO:0006979">
    <property type="term" value="P:response to oxidative stress"/>
    <property type="evidence" value="ECO:0007669"/>
    <property type="project" value="InterPro"/>
</dbReference>
<protein>
    <recommendedName>
        <fullName evidence="5">peroxidase</fullName>
        <ecNumber evidence="5">1.11.1.7</ecNumber>
    </recommendedName>
</protein>
<evidence type="ECO:0000256" key="1">
    <source>
        <dbReference type="ARBA" id="ARBA00000189"/>
    </source>
</evidence>
<comment type="caution">
    <text evidence="24">The sequence shown here is derived from an EMBL/GenBank/DDBJ whole genome shotgun (WGS) entry which is preliminary data.</text>
</comment>
<comment type="subcellular location">
    <subcellularLocation>
        <location evidence="3">Secreted</location>
    </subcellularLocation>
</comment>
<dbReference type="InterPro" id="IPR010255">
    <property type="entry name" value="Haem_peroxidase_sf"/>
</dbReference>
<dbReference type="GO" id="GO:0042744">
    <property type="term" value="P:hydrogen peroxide catabolic process"/>
    <property type="evidence" value="ECO:0007669"/>
    <property type="project" value="UniProtKB-KW"/>
</dbReference>
<dbReference type="GO" id="GO:0140825">
    <property type="term" value="F:lactoperoxidase activity"/>
    <property type="evidence" value="ECO:0007669"/>
    <property type="project" value="UniProtKB-EC"/>
</dbReference>
<evidence type="ECO:0000256" key="2">
    <source>
        <dbReference type="ARBA" id="ARBA00002322"/>
    </source>
</evidence>
<keyword evidence="8" id="KW-0349">Heme</keyword>
<evidence type="ECO:0000313" key="24">
    <source>
        <dbReference type="EMBL" id="OAY66867.1"/>
    </source>
</evidence>
<dbReference type="Gene3D" id="1.10.520.10">
    <property type="match status" value="2"/>
</dbReference>
<evidence type="ECO:0000256" key="3">
    <source>
        <dbReference type="ARBA" id="ARBA00004613"/>
    </source>
</evidence>
<organism evidence="24 25">
    <name type="scientific">Ananas comosus</name>
    <name type="common">Pineapple</name>
    <name type="synonym">Ananas ananas</name>
    <dbReference type="NCBI Taxonomy" id="4615"/>
    <lineage>
        <taxon>Eukaryota</taxon>
        <taxon>Viridiplantae</taxon>
        <taxon>Streptophyta</taxon>
        <taxon>Embryophyta</taxon>
        <taxon>Tracheophyta</taxon>
        <taxon>Spermatophyta</taxon>
        <taxon>Magnoliopsida</taxon>
        <taxon>Liliopsida</taxon>
        <taxon>Poales</taxon>
        <taxon>Bromeliaceae</taxon>
        <taxon>Bromelioideae</taxon>
        <taxon>Ananas</taxon>
    </lineage>
</organism>
<dbReference type="GO" id="GO:0005576">
    <property type="term" value="C:extracellular region"/>
    <property type="evidence" value="ECO:0007669"/>
    <property type="project" value="UniProtKB-SubCell"/>
</dbReference>
<feature type="site" description="Transition state stabilizer" evidence="20">
    <location>
        <position position="399"/>
    </location>
</feature>
<evidence type="ECO:0000256" key="14">
    <source>
        <dbReference type="ARBA" id="ARBA00023157"/>
    </source>
</evidence>
<dbReference type="GO" id="GO:0020037">
    <property type="term" value="F:heme binding"/>
    <property type="evidence" value="ECO:0007669"/>
    <property type="project" value="InterPro"/>
</dbReference>
<keyword evidence="6" id="KW-0964">Secreted</keyword>
<dbReference type="PANTHER" id="PTHR31517:SF59">
    <property type="entry name" value="PEROXIDASE"/>
    <property type="match status" value="1"/>
</dbReference>
<feature type="binding site" evidence="19">
    <location>
        <position position="422"/>
    </location>
    <ligand>
        <name>Ca(2+)</name>
        <dbReference type="ChEBI" id="CHEBI:29108"/>
        <label>1</label>
    </ligand>
</feature>
<evidence type="ECO:0000256" key="18">
    <source>
        <dbReference type="PIRSR" id="PIRSR600823-2"/>
    </source>
</evidence>
<keyword evidence="11 19" id="KW-0106">Calcium</keyword>
<dbReference type="EMBL" id="LSRQ01005876">
    <property type="protein sequence ID" value="OAY66867.1"/>
    <property type="molecule type" value="Genomic_DNA"/>
</dbReference>
<dbReference type="InterPro" id="IPR019794">
    <property type="entry name" value="Peroxidases_AS"/>
</dbReference>
<dbReference type="SUPFAM" id="SSF48113">
    <property type="entry name" value="Heme-dependent peroxidases"/>
    <property type="match status" value="2"/>
</dbReference>
<feature type="binding site" evidence="18">
    <location>
        <position position="494"/>
    </location>
    <ligand>
        <name>substrate</name>
    </ligand>
</feature>
<dbReference type="FunFam" id="1.10.420.10:FF:000007">
    <property type="entry name" value="Peroxidase"/>
    <property type="match status" value="2"/>
</dbReference>
<comment type="cofactor">
    <cofactor evidence="19">
        <name>Ca(2+)</name>
        <dbReference type="ChEBI" id="CHEBI:29108"/>
    </cofactor>
    <text evidence="19">Binds 2 calcium ions per subunit.</text>
</comment>
<feature type="signal peptide" evidence="22">
    <location>
        <begin position="1"/>
        <end position="24"/>
    </location>
</feature>
<feature type="binding site" evidence="19">
    <location>
        <position position="586"/>
    </location>
    <ligand>
        <name>Ca(2+)</name>
        <dbReference type="ChEBI" id="CHEBI:29108"/>
        <label>2</label>
    </ligand>
</feature>
<comment type="similarity">
    <text evidence="4">Belongs to the peroxidase family. Ascorbate peroxidase subfamily.</text>
</comment>
<feature type="domain" description="Plant heme peroxidase family profile" evidence="23">
    <location>
        <begin position="360"/>
        <end position="658"/>
    </location>
</feature>
<dbReference type="AlphaFoldDB" id="A0A199UPX2"/>
<dbReference type="PANTHER" id="PTHR31517">
    <property type="match status" value="1"/>
</dbReference>
<feature type="binding site" evidence="19">
    <location>
        <position position="409"/>
    </location>
    <ligand>
        <name>Ca(2+)</name>
        <dbReference type="ChEBI" id="CHEBI:29108"/>
        <label>1</label>
    </ligand>
</feature>
<feature type="disulfide bond" evidence="21">
    <location>
        <begin position="531"/>
        <end position="564"/>
    </location>
</feature>
<evidence type="ECO:0000313" key="25">
    <source>
        <dbReference type="Proteomes" id="UP000092600"/>
    </source>
</evidence>
<feature type="disulfide bond" evidence="21">
    <location>
        <begin position="405"/>
        <end position="410"/>
    </location>
</feature>
<dbReference type="PROSITE" id="PS00436">
    <property type="entry name" value="PEROXIDASE_2"/>
    <property type="match status" value="2"/>
</dbReference>
<keyword evidence="13 19" id="KW-0408">Iron</keyword>
<dbReference type="InterPro" id="IPR002016">
    <property type="entry name" value="Haem_peroxidase"/>
</dbReference>
<keyword evidence="10 22" id="KW-0732">Signal</keyword>
<evidence type="ECO:0000256" key="20">
    <source>
        <dbReference type="PIRSR" id="PIRSR600823-4"/>
    </source>
</evidence>
<evidence type="ECO:0000256" key="17">
    <source>
        <dbReference type="PIRSR" id="PIRSR600823-1"/>
    </source>
</evidence>
<dbReference type="FunFam" id="1.10.520.10:FF:000006">
    <property type="entry name" value="Peroxidase"/>
    <property type="match status" value="2"/>
</dbReference>
<evidence type="ECO:0000256" key="22">
    <source>
        <dbReference type="SAM" id="SignalP"/>
    </source>
</evidence>
<evidence type="ECO:0000256" key="16">
    <source>
        <dbReference type="ARBA" id="ARBA00023324"/>
    </source>
</evidence>
<feature type="binding site" evidence="19">
    <location>
        <position position="578"/>
    </location>
    <ligand>
        <name>Ca(2+)</name>
        <dbReference type="ChEBI" id="CHEBI:29108"/>
        <label>2</label>
    </ligand>
</feature>
<evidence type="ECO:0000256" key="5">
    <source>
        <dbReference type="ARBA" id="ARBA00012313"/>
    </source>
</evidence>
<dbReference type="CDD" id="cd00693">
    <property type="entry name" value="secretory_peroxidase"/>
    <property type="match status" value="2"/>
</dbReference>
<dbReference type="InterPro" id="IPR019793">
    <property type="entry name" value="Peroxidases_heam-ligand_BS"/>
</dbReference>
<dbReference type="PRINTS" id="PR00458">
    <property type="entry name" value="PEROXIDASE"/>
</dbReference>
<evidence type="ECO:0000256" key="15">
    <source>
        <dbReference type="ARBA" id="ARBA00023180"/>
    </source>
</evidence>
<feature type="binding site" description="axial binding residue" evidence="19">
    <location>
        <position position="524"/>
    </location>
    <ligand>
        <name>heme b</name>
        <dbReference type="ChEBI" id="CHEBI:60344"/>
    </ligand>
    <ligandPart>
        <name>Fe</name>
        <dbReference type="ChEBI" id="CHEBI:18248"/>
    </ligandPart>
</feature>
<keyword evidence="14 21" id="KW-1015">Disulfide bond</keyword>
<evidence type="ECO:0000256" key="13">
    <source>
        <dbReference type="ARBA" id="ARBA00023004"/>
    </source>
</evidence>
<dbReference type="Gene3D" id="1.10.420.10">
    <property type="entry name" value="Peroxidase, domain 2"/>
    <property type="match status" value="2"/>
</dbReference>
<keyword evidence="7 24" id="KW-0575">Peroxidase</keyword>